<dbReference type="PANTHER" id="PTHR43400:SF7">
    <property type="entry name" value="FAD-DEPENDENT OXIDOREDUCTASE 2 FAD BINDING DOMAIN-CONTAINING PROTEIN"/>
    <property type="match status" value="1"/>
</dbReference>
<name>A0A7X4HM35_9LACO</name>
<evidence type="ECO:0000313" key="12">
    <source>
        <dbReference type="Proteomes" id="UP000460132"/>
    </source>
</evidence>
<dbReference type="Gene3D" id="3.90.700.10">
    <property type="entry name" value="Succinate dehydrogenase/fumarate reductase flavoprotein, catalytic domain"/>
    <property type="match status" value="1"/>
</dbReference>
<dbReference type="AlphaFoldDB" id="A0A7X4HM35"/>
<dbReference type="InterPro" id="IPR036188">
    <property type="entry name" value="FAD/NAD-bd_sf"/>
</dbReference>
<keyword evidence="6" id="KW-0285">Flavoprotein</keyword>
<dbReference type="EMBL" id="WWFF01000002">
    <property type="protein sequence ID" value="MYN53130.1"/>
    <property type="molecule type" value="Genomic_DNA"/>
</dbReference>
<evidence type="ECO:0000256" key="6">
    <source>
        <dbReference type="ARBA" id="ARBA00022630"/>
    </source>
</evidence>
<dbReference type="GO" id="GO:0010181">
    <property type="term" value="F:FMN binding"/>
    <property type="evidence" value="ECO:0007669"/>
    <property type="project" value="InterPro"/>
</dbReference>
<comment type="catalytic activity">
    <reaction evidence="9">
        <text>dihydrourocanate + A = urocanate + AH2</text>
        <dbReference type="Rhea" id="RHEA:36059"/>
        <dbReference type="ChEBI" id="CHEBI:13193"/>
        <dbReference type="ChEBI" id="CHEBI:17499"/>
        <dbReference type="ChEBI" id="CHEBI:27247"/>
        <dbReference type="ChEBI" id="CHEBI:72991"/>
        <dbReference type="EC" id="1.3.99.33"/>
    </reaction>
</comment>
<evidence type="ECO:0000256" key="3">
    <source>
        <dbReference type="ARBA" id="ARBA00008040"/>
    </source>
</evidence>
<dbReference type="SMART" id="SM00900">
    <property type="entry name" value="FMN_bind"/>
    <property type="match status" value="1"/>
</dbReference>
<dbReference type="GO" id="GO:0033765">
    <property type="term" value="F:steroid dehydrogenase activity, acting on the CH-CH group of donors"/>
    <property type="evidence" value="ECO:0007669"/>
    <property type="project" value="UniProtKB-ARBA"/>
</dbReference>
<dbReference type="InterPro" id="IPR050315">
    <property type="entry name" value="FAD-oxidoreductase_2"/>
</dbReference>
<protein>
    <recommendedName>
        <fullName evidence="5">Urocanate reductase</fullName>
        <ecNumber evidence="4">1.3.99.33</ecNumber>
    </recommendedName>
</protein>
<evidence type="ECO:0000256" key="9">
    <source>
        <dbReference type="ARBA" id="ARBA00049922"/>
    </source>
</evidence>
<accession>A0A7X4HM35</accession>
<comment type="similarity">
    <text evidence="3">Belongs to the FAD-dependent oxidoreductase 2 family. FRD/SDH subfamily.</text>
</comment>
<keyword evidence="8" id="KW-0560">Oxidoreductase</keyword>
<proteinExistence type="inferred from homology"/>
<reference evidence="11 12" key="1">
    <citation type="submission" date="2020-01" db="EMBL/GenBank/DDBJ databases">
        <title>Vaginal microbiome of pregnant Indian women: Insights into the genome of dominants Lactobacillus species.</title>
        <authorList>
            <person name="Das B."/>
            <person name="Mehta O."/>
            <person name="Ghosh T.S."/>
            <person name="Kothidar A."/>
            <person name="Gowtham M.R."/>
            <person name="Mitra R."/>
            <person name="Kshetrapal P."/>
            <person name="Wadhwa N."/>
            <person name="Thiruvengadam R."/>
            <person name="Nair G.B."/>
            <person name="Bhatnagar S."/>
            <person name="Pore S."/>
        </authorList>
    </citation>
    <scope>NUCLEOTIDE SEQUENCE [LARGE SCALE GENOMIC DNA]</scope>
    <source>
        <strain evidence="11 12">Indica2</strain>
    </source>
</reference>
<evidence type="ECO:0000259" key="10">
    <source>
        <dbReference type="SMART" id="SM00900"/>
    </source>
</evidence>
<comment type="cofactor">
    <cofactor evidence="2">
        <name>FAD</name>
        <dbReference type="ChEBI" id="CHEBI:57692"/>
    </cofactor>
</comment>
<dbReference type="PANTHER" id="PTHR43400">
    <property type="entry name" value="FUMARATE REDUCTASE"/>
    <property type="match status" value="1"/>
</dbReference>
<dbReference type="SUPFAM" id="SSF56425">
    <property type="entry name" value="Succinate dehydrogenase/fumarate reductase flavoprotein, catalytic domain"/>
    <property type="match status" value="1"/>
</dbReference>
<dbReference type="InterPro" id="IPR007329">
    <property type="entry name" value="FMN-bd"/>
</dbReference>
<feature type="domain" description="FMN-binding" evidence="10">
    <location>
        <begin position="12"/>
        <end position="86"/>
    </location>
</feature>
<dbReference type="Gene3D" id="3.90.1010.20">
    <property type="match status" value="1"/>
</dbReference>
<comment type="caution">
    <text evidence="11">The sequence shown here is derived from an EMBL/GenBank/DDBJ whole genome shotgun (WGS) entry which is preliminary data.</text>
</comment>
<dbReference type="SUPFAM" id="SSF51905">
    <property type="entry name" value="FAD/NAD(P)-binding domain"/>
    <property type="match status" value="1"/>
</dbReference>
<comment type="cofactor">
    <cofactor evidence="1">
        <name>FMN</name>
        <dbReference type="ChEBI" id="CHEBI:58210"/>
    </cofactor>
</comment>
<evidence type="ECO:0000256" key="7">
    <source>
        <dbReference type="ARBA" id="ARBA00022827"/>
    </source>
</evidence>
<evidence type="ECO:0000256" key="1">
    <source>
        <dbReference type="ARBA" id="ARBA00001917"/>
    </source>
</evidence>
<organism evidence="11 12">
    <name type="scientific">Lactobacillus crispatus</name>
    <dbReference type="NCBI Taxonomy" id="47770"/>
    <lineage>
        <taxon>Bacteria</taxon>
        <taxon>Bacillati</taxon>
        <taxon>Bacillota</taxon>
        <taxon>Bacilli</taxon>
        <taxon>Lactobacillales</taxon>
        <taxon>Lactobacillaceae</taxon>
        <taxon>Lactobacillus</taxon>
    </lineage>
</organism>
<dbReference type="GO" id="GO:0016020">
    <property type="term" value="C:membrane"/>
    <property type="evidence" value="ECO:0007669"/>
    <property type="project" value="InterPro"/>
</dbReference>
<dbReference type="Proteomes" id="UP000460132">
    <property type="component" value="Unassembled WGS sequence"/>
</dbReference>
<evidence type="ECO:0000313" key="11">
    <source>
        <dbReference type="EMBL" id="MYN53130.1"/>
    </source>
</evidence>
<dbReference type="RefSeq" id="WP_160810981.1">
    <property type="nucleotide sequence ID" value="NZ_WWFF01000002.1"/>
</dbReference>
<evidence type="ECO:0000256" key="2">
    <source>
        <dbReference type="ARBA" id="ARBA00001974"/>
    </source>
</evidence>
<dbReference type="InterPro" id="IPR027477">
    <property type="entry name" value="Succ_DH/fumarate_Rdtase_cat_sf"/>
</dbReference>
<gene>
    <name evidence="11" type="ORF">GTK63_02110</name>
</gene>
<sequence length="589" mass="64907">MTKQTIKAQADGRNGQIDFEIDLENNKISDVKVTKNSETPAIFNQAFGKLKKNIIDNQSFDVDAVSGASLMTQAMLDSGKKALAENNIALDGKKPEVVHEERQLNVDVAVIGSGMAGLMAASRALSMGKKVVVLEKNGYLGGATILNGSNVVGTGSKVSAELFGETAKKDSPTRLVQDITRECRGTNYPMLSKLLANNIGKAVDFITEFANLTYQRAETQTVEHSVNRQIEMPSESSYELVTKVAEAFEKKGGQIILDARVEKLNKDKASKLVSLTAEGKHQTINVNFKSLVLAAGGWGARDYQAHKTDIPYYGPMTSTGDYFDFAKNMNLVTRNLDWYKVYPHGLEVEPGIAKLTTYSTKEATDMGAIFVNTDGKRIVNESAPYTHFRDAIAEQKGKVAYIVMDQRTWDRFYELMLKYGFTKEEVQSFFDLDGEKSPVLVKGDLKTVAEKAGIDYQTLKETVDNYTEDVKADYDPEFGRDKKFMHEFEGDTYYVIEQKLRFCTTLGGYETTDQMQLLDNDMNPVSNFYAAGEIVGGANGHDSMPSMMNSWSYASGFVAGTTAADNTNYNYSTVSNEQEADAVSGASEA</sequence>
<dbReference type="Pfam" id="PF00890">
    <property type="entry name" value="FAD_binding_2"/>
    <property type="match status" value="1"/>
</dbReference>
<evidence type="ECO:0000256" key="8">
    <source>
        <dbReference type="ARBA" id="ARBA00023002"/>
    </source>
</evidence>
<evidence type="ECO:0000256" key="5">
    <source>
        <dbReference type="ARBA" id="ARBA00015872"/>
    </source>
</evidence>
<dbReference type="Gene3D" id="3.50.50.60">
    <property type="entry name" value="FAD/NAD(P)-binding domain"/>
    <property type="match status" value="1"/>
</dbReference>
<dbReference type="Pfam" id="PF04205">
    <property type="entry name" value="FMN_bind"/>
    <property type="match status" value="1"/>
</dbReference>
<keyword evidence="7" id="KW-0274">FAD</keyword>
<dbReference type="InterPro" id="IPR003953">
    <property type="entry name" value="FAD-dep_OxRdtase_2_FAD-bd"/>
</dbReference>
<evidence type="ECO:0000256" key="4">
    <source>
        <dbReference type="ARBA" id="ARBA00013137"/>
    </source>
</evidence>
<dbReference type="EC" id="1.3.99.33" evidence="4"/>